<dbReference type="Proteomes" id="UP000712600">
    <property type="component" value="Unassembled WGS sequence"/>
</dbReference>
<reference evidence="1" key="1">
    <citation type="submission" date="2019-12" db="EMBL/GenBank/DDBJ databases">
        <title>Genome sequencing and annotation of Brassica cretica.</title>
        <authorList>
            <person name="Studholme D.J."/>
            <person name="Sarris P."/>
        </authorList>
    </citation>
    <scope>NUCLEOTIDE SEQUENCE</scope>
    <source>
        <strain evidence="1">PFS-109/04</strain>
        <tissue evidence="1">Leaf</tissue>
    </source>
</reference>
<dbReference type="AlphaFoldDB" id="A0A8S9QHA3"/>
<accession>A0A8S9QHA3</accession>
<evidence type="ECO:0000313" key="1">
    <source>
        <dbReference type="EMBL" id="KAF3541727.1"/>
    </source>
</evidence>
<evidence type="ECO:0000313" key="2">
    <source>
        <dbReference type="Proteomes" id="UP000712600"/>
    </source>
</evidence>
<sequence length="78" mass="8849">MAGNREMGSLRSSGDRIEGYTRMHGLMSYRRFGRVRSLRSERANDQAEWTFGLYVATEPWLELGRCVATERSTCSVAA</sequence>
<name>A0A8S9QHA3_BRACR</name>
<organism evidence="1 2">
    <name type="scientific">Brassica cretica</name>
    <name type="common">Mustard</name>
    <dbReference type="NCBI Taxonomy" id="69181"/>
    <lineage>
        <taxon>Eukaryota</taxon>
        <taxon>Viridiplantae</taxon>
        <taxon>Streptophyta</taxon>
        <taxon>Embryophyta</taxon>
        <taxon>Tracheophyta</taxon>
        <taxon>Spermatophyta</taxon>
        <taxon>Magnoliopsida</taxon>
        <taxon>eudicotyledons</taxon>
        <taxon>Gunneridae</taxon>
        <taxon>Pentapetalae</taxon>
        <taxon>rosids</taxon>
        <taxon>malvids</taxon>
        <taxon>Brassicales</taxon>
        <taxon>Brassicaceae</taxon>
        <taxon>Brassiceae</taxon>
        <taxon>Brassica</taxon>
    </lineage>
</organism>
<gene>
    <name evidence="1" type="ORF">F2Q69_00020408</name>
</gene>
<dbReference type="EMBL" id="QGKX02001290">
    <property type="protein sequence ID" value="KAF3541727.1"/>
    <property type="molecule type" value="Genomic_DNA"/>
</dbReference>
<comment type="caution">
    <text evidence="1">The sequence shown here is derived from an EMBL/GenBank/DDBJ whole genome shotgun (WGS) entry which is preliminary data.</text>
</comment>
<protein>
    <submittedName>
        <fullName evidence="1">Uncharacterized protein</fullName>
    </submittedName>
</protein>
<proteinExistence type="predicted"/>